<dbReference type="EMBL" id="JABWMJ010000027">
    <property type="protein sequence ID" value="NUZ09074.1"/>
    <property type="molecule type" value="Genomic_DNA"/>
</dbReference>
<dbReference type="InterPro" id="IPR025392">
    <property type="entry name" value="DUF4124"/>
</dbReference>
<gene>
    <name evidence="2" type="ORF">HQN59_25370</name>
</gene>
<dbReference type="RefSeq" id="WP_176071928.1">
    <property type="nucleotide sequence ID" value="NZ_JABWMJ010000027.1"/>
</dbReference>
<name>A0A7Y6NTM4_9BURK</name>
<comment type="caution">
    <text evidence="2">The sequence shown here is derived from an EMBL/GenBank/DDBJ whole genome shotgun (WGS) entry which is preliminary data.</text>
</comment>
<feature type="domain" description="DUF4124" evidence="1">
    <location>
        <begin position="48"/>
        <end position="94"/>
    </location>
</feature>
<evidence type="ECO:0000313" key="2">
    <source>
        <dbReference type="EMBL" id="NUZ09074.1"/>
    </source>
</evidence>
<dbReference type="Pfam" id="PF13511">
    <property type="entry name" value="DUF4124"/>
    <property type="match status" value="1"/>
</dbReference>
<evidence type="ECO:0000313" key="3">
    <source>
        <dbReference type="Proteomes" id="UP000529637"/>
    </source>
</evidence>
<dbReference type="AlphaFoldDB" id="A0A7Y6NTM4"/>
<protein>
    <submittedName>
        <fullName evidence="2">DUF4124 domain-containing protein</fullName>
    </submittedName>
</protein>
<proteinExistence type="predicted"/>
<evidence type="ECO:0000259" key="1">
    <source>
        <dbReference type="Pfam" id="PF13511"/>
    </source>
</evidence>
<organism evidence="2 3">
    <name type="scientific">Piscinibacter koreensis</name>
    <dbReference type="NCBI Taxonomy" id="2742824"/>
    <lineage>
        <taxon>Bacteria</taxon>
        <taxon>Pseudomonadati</taxon>
        <taxon>Pseudomonadota</taxon>
        <taxon>Betaproteobacteria</taxon>
        <taxon>Burkholderiales</taxon>
        <taxon>Sphaerotilaceae</taxon>
        <taxon>Piscinibacter</taxon>
    </lineage>
</organism>
<sequence>MAESSTRTWNCKTAPRRAPDLRLPPVATLSRALRLLRIALAVAGLGWATLVMPAERTLYKSVLPNGRVVYGDAPDPKARRNEKITVENHPADPVQSEAGLRALAMTRLQLLRDAEARALRLRQLDRQIVAEYAQLQAVEADRERGSAVQEGDRQGRRLVANYWQRRRGIEAAALQARRRLDALLRERSALL</sequence>
<dbReference type="Proteomes" id="UP000529637">
    <property type="component" value="Unassembled WGS sequence"/>
</dbReference>
<accession>A0A7Y6NTM4</accession>
<keyword evidence="3" id="KW-1185">Reference proteome</keyword>
<reference evidence="2 3" key="1">
    <citation type="submission" date="2020-06" db="EMBL/GenBank/DDBJ databases">
        <title>Schlegella sp. ID0723 isolated from air conditioner.</title>
        <authorList>
            <person name="Kim D.Y."/>
            <person name="Kim D.-U."/>
        </authorList>
    </citation>
    <scope>NUCLEOTIDE SEQUENCE [LARGE SCALE GENOMIC DNA]</scope>
    <source>
        <strain evidence="2 3">ID0723</strain>
    </source>
</reference>